<evidence type="ECO:0000313" key="3">
    <source>
        <dbReference type="Proteomes" id="UP001221898"/>
    </source>
</evidence>
<evidence type="ECO:0000313" key="2">
    <source>
        <dbReference type="EMBL" id="KAJ8411085.1"/>
    </source>
</evidence>
<dbReference type="Proteomes" id="UP001221898">
    <property type="component" value="Unassembled WGS sequence"/>
</dbReference>
<proteinExistence type="predicted"/>
<dbReference type="AlphaFoldDB" id="A0AAD7SYP4"/>
<gene>
    <name evidence="2" type="ORF">AAFF_G00181200</name>
</gene>
<protein>
    <submittedName>
        <fullName evidence="2">Uncharacterized protein</fullName>
    </submittedName>
</protein>
<keyword evidence="3" id="KW-1185">Reference proteome</keyword>
<reference evidence="2" key="1">
    <citation type="journal article" date="2023" name="Science">
        <title>Genome structures resolve the early diversification of teleost fishes.</title>
        <authorList>
            <person name="Parey E."/>
            <person name="Louis A."/>
            <person name="Montfort J."/>
            <person name="Bouchez O."/>
            <person name="Roques C."/>
            <person name="Iampietro C."/>
            <person name="Lluch J."/>
            <person name="Castinel A."/>
            <person name="Donnadieu C."/>
            <person name="Desvignes T."/>
            <person name="Floi Bucao C."/>
            <person name="Jouanno E."/>
            <person name="Wen M."/>
            <person name="Mejri S."/>
            <person name="Dirks R."/>
            <person name="Jansen H."/>
            <person name="Henkel C."/>
            <person name="Chen W.J."/>
            <person name="Zahm M."/>
            <person name="Cabau C."/>
            <person name="Klopp C."/>
            <person name="Thompson A.W."/>
            <person name="Robinson-Rechavi M."/>
            <person name="Braasch I."/>
            <person name="Lecointre G."/>
            <person name="Bobe J."/>
            <person name="Postlethwait J.H."/>
            <person name="Berthelot C."/>
            <person name="Roest Crollius H."/>
            <person name="Guiguen Y."/>
        </authorList>
    </citation>
    <scope>NUCLEOTIDE SEQUENCE</scope>
    <source>
        <strain evidence="2">NC1722</strain>
    </source>
</reference>
<organism evidence="2 3">
    <name type="scientific">Aldrovandia affinis</name>
    <dbReference type="NCBI Taxonomy" id="143900"/>
    <lineage>
        <taxon>Eukaryota</taxon>
        <taxon>Metazoa</taxon>
        <taxon>Chordata</taxon>
        <taxon>Craniata</taxon>
        <taxon>Vertebrata</taxon>
        <taxon>Euteleostomi</taxon>
        <taxon>Actinopterygii</taxon>
        <taxon>Neopterygii</taxon>
        <taxon>Teleostei</taxon>
        <taxon>Notacanthiformes</taxon>
        <taxon>Halosauridae</taxon>
        <taxon>Aldrovandia</taxon>
    </lineage>
</organism>
<accession>A0AAD7SYP4</accession>
<comment type="caution">
    <text evidence="2">The sequence shown here is derived from an EMBL/GenBank/DDBJ whole genome shotgun (WGS) entry which is preliminary data.</text>
</comment>
<evidence type="ECO:0000256" key="1">
    <source>
        <dbReference type="SAM" id="MobiDB-lite"/>
    </source>
</evidence>
<dbReference type="EMBL" id="JAINUG010000024">
    <property type="protein sequence ID" value="KAJ8411085.1"/>
    <property type="molecule type" value="Genomic_DNA"/>
</dbReference>
<feature type="compositionally biased region" description="Polar residues" evidence="1">
    <location>
        <begin position="73"/>
        <end position="87"/>
    </location>
</feature>
<name>A0AAD7SYP4_9TELE</name>
<feature type="region of interest" description="Disordered" evidence="1">
    <location>
        <begin position="29"/>
        <end position="107"/>
    </location>
</feature>
<sequence>MPVAGCSQAKIGLSAGMKIPALRGYPGAWETPGGGRSQAELGSLPAGMQTPAATKQPSREPWTIRATEDPKNCSGNVTVSAPTTPSAEMQEKYPDGMSDNWGLDFDP</sequence>